<accession>A0A0G0W690</accession>
<dbReference type="AlphaFoldDB" id="A0A0G0W690"/>
<dbReference type="InterPro" id="IPR014721">
    <property type="entry name" value="Ribsml_uS5_D2-typ_fold_subgr"/>
</dbReference>
<proteinExistence type="predicted"/>
<dbReference type="GO" id="GO:0000049">
    <property type="term" value="F:tRNA binding"/>
    <property type="evidence" value="ECO:0007669"/>
    <property type="project" value="InterPro"/>
</dbReference>
<evidence type="ECO:0000256" key="5">
    <source>
        <dbReference type="ARBA" id="ARBA00022884"/>
    </source>
</evidence>
<evidence type="ECO:0000256" key="4">
    <source>
        <dbReference type="ARBA" id="ARBA00022801"/>
    </source>
</evidence>
<evidence type="ECO:0000256" key="3">
    <source>
        <dbReference type="ARBA" id="ARBA00022759"/>
    </source>
</evidence>
<keyword evidence="3" id="KW-0255">Endonuclease</keyword>
<keyword evidence="4" id="KW-0378">Hydrolase</keyword>
<protein>
    <submittedName>
        <fullName evidence="6">Uncharacterized protein</fullName>
    </submittedName>
</protein>
<keyword evidence="1" id="KW-0819">tRNA processing</keyword>
<organism evidence="6 7">
    <name type="scientific">Candidatus Nomurabacteria bacterium GW2011_GWA2_40_9</name>
    <dbReference type="NCBI Taxonomy" id="1618734"/>
    <lineage>
        <taxon>Bacteria</taxon>
        <taxon>Candidatus Nomuraibacteriota</taxon>
    </lineage>
</organism>
<sequence>MLPKINRISTKQVEQIFKSGIFVNSEHISFKFILSNSNCPQISFIVPKTVSKSAVKRNLLRRRGYNAIQSHIHDFPLGIVGVFIFKKYQDDIQTLSNEIQTTLKKIQY</sequence>
<name>A0A0G0W690_9BACT</name>
<dbReference type="GO" id="GO:0008033">
    <property type="term" value="P:tRNA processing"/>
    <property type="evidence" value="ECO:0007669"/>
    <property type="project" value="UniProtKB-KW"/>
</dbReference>
<evidence type="ECO:0000256" key="2">
    <source>
        <dbReference type="ARBA" id="ARBA00022722"/>
    </source>
</evidence>
<keyword evidence="2" id="KW-0540">Nuclease</keyword>
<dbReference type="Pfam" id="PF00825">
    <property type="entry name" value="Ribonuclease_P"/>
    <property type="match status" value="1"/>
</dbReference>
<dbReference type="Gene3D" id="3.30.230.10">
    <property type="match status" value="1"/>
</dbReference>
<comment type="caution">
    <text evidence="6">The sequence shown here is derived from an EMBL/GenBank/DDBJ whole genome shotgun (WGS) entry which is preliminary data.</text>
</comment>
<dbReference type="SUPFAM" id="SSF54211">
    <property type="entry name" value="Ribosomal protein S5 domain 2-like"/>
    <property type="match status" value="1"/>
</dbReference>
<gene>
    <name evidence="6" type="ORF">UU24_C0003G0015</name>
</gene>
<evidence type="ECO:0000313" key="7">
    <source>
        <dbReference type="Proteomes" id="UP000034749"/>
    </source>
</evidence>
<dbReference type="GO" id="GO:0004526">
    <property type="term" value="F:ribonuclease P activity"/>
    <property type="evidence" value="ECO:0007669"/>
    <property type="project" value="InterPro"/>
</dbReference>
<evidence type="ECO:0000256" key="1">
    <source>
        <dbReference type="ARBA" id="ARBA00022694"/>
    </source>
</evidence>
<dbReference type="InterPro" id="IPR000100">
    <property type="entry name" value="RNase_P"/>
</dbReference>
<evidence type="ECO:0000313" key="6">
    <source>
        <dbReference type="EMBL" id="KKR79725.1"/>
    </source>
</evidence>
<dbReference type="EMBL" id="LBZW01000003">
    <property type="protein sequence ID" value="KKR79725.1"/>
    <property type="molecule type" value="Genomic_DNA"/>
</dbReference>
<reference evidence="6 7" key="1">
    <citation type="journal article" date="2015" name="Nature">
        <title>rRNA introns, odd ribosomes, and small enigmatic genomes across a large radiation of phyla.</title>
        <authorList>
            <person name="Brown C.T."/>
            <person name="Hug L.A."/>
            <person name="Thomas B.C."/>
            <person name="Sharon I."/>
            <person name="Castelle C.J."/>
            <person name="Singh A."/>
            <person name="Wilkins M.J."/>
            <person name="Williams K.H."/>
            <person name="Banfield J.F."/>
        </authorList>
    </citation>
    <scope>NUCLEOTIDE SEQUENCE [LARGE SCALE GENOMIC DNA]</scope>
</reference>
<dbReference type="Proteomes" id="UP000034749">
    <property type="component" value="Unassembled WGS sequence"/>
</dbReference>
<keyword evidence="5" id="KW-0694">RNA-binding</keyword>
<dbReference type="InterPro" id="IPR020568">
    <property type="entry name" value="Ribosomal_Su5_D2-typ_SF"/>
</dbReference>